<evidence type="ECO:0000256" key="4">
    <source>
        <dbReference type="ARBA" id="ARBA00022989"/>
    </source>
</evidence>
<reference evidence="7 8" key="1">
    <citation type="submission" date="2021-07" db="EMBL/GenBank/DDBJ databases">
        <title>Paenibacillus radiodurans sp. nov., isolated from the southeastern edge of Tengger Desert.</title>
        <authorList>
            <person name="Zhang G."/>
        </authorList>
    </citation>
    <scope>NUCLEOTIDE SEQUENCE [LARGE SCALE GENOMIC DNA]</scope>
    <source>
        <strain evidence="7 8">DT7-4</strain>
    </source>
</reference>
<comment type="caution">
    <text evidence="7">The sequence shown here is derived from an EMBL/GenBank/DDBJ whole genome shotgun (WGS) entry which is preliminary data.</text>
</comment>
<feature type="transmembrane region" description="Helical" evidence="6">
    <location>
        <begin position="50"/>
        <end position="69"/>
    </location>
</feature>
<sequence>MMHRHVYRVWNIVGIIAVIIVNLLAVLLPLNDKTTGELSAKHPVLITPAGYAFSIWSLIYLLLIGFAIYQATRSGARKERVLSIGPWFLISCLFNIAWIFVWHYEWVTSSGFIMIALLLTLIVIYRRVHLASPSPALVERLVVQLPFSIYLGWISVATIVNISVVLDHIGWDRFGLTDTAWTIIMLAVAVILALAVGFKFRDPFYMLVFVWALSAIAVKQEHLNETVAASAWIGAALILVAAFILVILTFRQRKIY</sequence>
<dbReference type="EMBL" id="JAHZIJ010000014">
    <property type="protein sequence ID" value="MBW7476576.1"/>
    <property type="molecule type" value="Genomic_DNA"/>
</dbReference>
<evidence type="ECO:0000256" key="1">
    <source>
        <dbReference type="ARBA" id="ARBA00004141"/>
    </source>
</evidence>
<feature type="transmembrane region" description="Helical" evidence="6">
    <location>
        <begin position="106"/>
        <end position="125"/>
    </location>
</feature>
<dbReference type="Gene3D" id="1.20.1260.100">
    <property type="entry name" value="TspO/MBR protein"/>
    <property type="match status" value="1"/>
</dbReference>
<evidence type="ECO:0000256" key="5">
    <source>
        <dbReference type="ARBA" id="ARBA00023136"/>
    </source>
</evidence>
<feature type="transmembrane region" description="Helical" evidence="6">
    <location>
        <begin position="180"/>
        <end position="197"/>
    </location>
</feature>
<gene>
    <name evidence="7" type="ORF">K0T92_17805</name>
</gene>
<accession>A0ABS7D9P1</accession>
<protein>
    <submittedName>
        <fullName evidence="7">Tryptophan-rich sensory protein</fullName>
    </submittedName>
</protein>
<keyword evidence="5 6" id="KW-0472">Membrane</keyword>
<feature type="transmembrane region" description="Helical" evidence="6">
    <location>
        <begin position="12"/>
        <end position="30"/>
    </location>
</feature>
<feature type="transmembrane region" description="Helical" evidence="6">
    <location>
        <begin position="81"/>
        <end position="100"/>
    </location>
</feature>
<dbReference type="PANTHER" id="PTHR33802:SF1">
    <property type="entry name" value="XK-RELATED PROTEIN"/>
    <property type="match status" value="1"/>
</dbReference>
<keyword evidence="4 6" id="KW-1133">Transmembrane helix</keyword>
<comment type="subcellular location">
    <subcellularLocation>
        <location evidence="1">Membrane</location>
        <topology evidence="1">Multi-pass membrane protein</topology>
    </subcellularLocation>
</comment>
<dbReference type="PANTHER" id="PTHR33802">
    <property type="entry name" value="SI:CH211-161H7.5-RELATED"/>
    <property type="match status" value="1"/>
</dbReference>
<evidence type="ECO:0000313" key="8">
    <source>
        <dbReference type="Proteomes" id="UP000812277"/>
    </source>
</evidence>
<evidence type="ECO:0000313" key="7">
    <source>
        <dbReference type="EMBL" id="MBW7476576.1"/>
    </source>
</evidence>
<dbReference type="Proteomes" id="UP000812277">
    <property type="component" value="Unassembled WGS sequence"/>
</dbReference>
<feature type="transmembrane region" description="Helical" evidence="6">
    <location>
        <begin position="204"/>
        <end position="223"/>
    </location>
</feature>
<organism evidence="7 8">
    <name type="scientific">Paenibacillus oenotherae</name>
    <dbReference type="NCBI Taxonomy" id="1435645"/>
    <lineage>
        <taxon>Bacteria</taxon>
        <taxon>Bacillati</taxon>
        <taxon>Bacillota</taxon>
        <taxon>Bacilli</taxon>
        <taxon>Bacillales</taxon>
        <taxon>Paenibacillaceae</taxon>
        <taxon>Paenibacillus</taxon>
    </lineage>
</organism>
<evidence type="ECO:0000256" key="6">
    <source>
        <dbReference type="SAM" id="Phobius"/>
    </source>
</evidence>
<proteinExistence type="inferred from homology"/>
<dbReference type="Pfam" id="PF03073">
    <property type="entry name" value="TspO_MBR"/>
    <property type="match status" value="1"/>
</dbReference>
<keyword evidence="3 6" id="KW-0812">Transmembrane</keyword>
<dbReference type="InterPro" id="IPR004307">
    <property type="entry name" value="TspO_MBR"/>
</dbReference>
<keyword evidence="8" id="KW-1185">Reference proteome</keyword>
<name>A0ABS7D9P1_9BACL</name>
<dbReference type="RefSeq" id="WP_219873821.1">
    <property type="nucleotide sequence ID" value="NZ_JAHZIJ010000014.1"/>
</dbReference>
<evidence type="ECO:0000256" key="2">
    <source>
        <dbReference type="ARBA" id="ARBA00007524"/>
    </source>
</evidence>
<comment type="similarity">
    <text evidence="2">Belongs to the TspO/BZRP family.</text>
</comment>
<evidence type="ECO:0000256" key="3">
    <source>
        <dbReference type="ARBA" id="ARBA00022692"/>
    </source>
</evidence>
<dbReference type="InterPro" id="IPR038330">
    <property type="entry name" value="TspO/MBR-related_sf"/>
</dbReference>
<feature type="transmembrane region" description="Helical" evidence="6">
    <location>
        <begin position="229"/>
        <end position="250"/>
    </location>
</feature>
<feature type="transmembrane region" description="Helical" evidence="6">
    <location>
        <begin position="137"/>
        <end position="160"/>
    </location>
</feature>